<dbReference type="PANTHER" id="PTHR36959">
    <property type="entry name" value="ALTERED INHERITANCE OF MITOCHONDRIA PROTEIN 24, MITOCHONDRIAL"/>
    <property type="match status" value="1"/>
</dbReference>
<dbReference type="HOGENOM" id="CLU_069182_0_0_1"/>
<comment type="similarity">
    <text evidence="2 6">Belongs to the AIM24 family.</text>
</comment>
<name>Q6BHL7_DEBHA</name>
<evidence type="ECO:0000256" key="4">
    <source>
        <dbReference type="ARBA" id="ARBA00022946"/>
    </source>
</evidence>
<dbReference type="AlphaFoldDB" id="Q6BHL7"/>
<keyword evidence="5 6" id="KW-0496">Mitochondrion</keyword>
<dbReference type="Pfam" id="PF01987">
    <property type="entry name" value="AIM24"/>
    <property type="match status" value="1"/>
</dbReference>
<evidence type="ECO:0000256" key="6">
    <source>
        <dbReference type="RuleBase" id="RU363045"/>
    </source>
</evidence>
<dbReference type="KEGG" id="dha:DEHA2G17622g"/>
<dbReference type="InterPro" id="IPR002838">
    <property type="entry name" value="AIM24"/>
</dbReference>
<evidence type="ECO:0000256" key="1">
    <source>
        <dbReference type="ARBA" id="ARBA00004173"/>
    </source>
</evidence>
<dbReference type="InterPro" id="IPR016031">
    <property type="entry name" value="Trp_RNA-bd_attenuator-like_dom"/>
</dbReference>
<dbReference type="SUPFAM" id="SSF51219">
    <property type="entry name" value="TRAP-like"/>
    <property type="match status" value="1"/>
</dbReference>
<evidence type="ECO:0000313" key="8">
    <source>
        <dbReference type="Proteomes" id="UP000000599"/>
    </source>
</evidence>
<dbReference type="InterPro" id="IPR036983">
    <property type="entry name" value="AIM24_sf"/>
</dbReference>
<dbReference type="VEuPathDB" id="FungiDB:DEHA2G17622g"/>
<evidence type="ECO:0000256" key="3">
    <source>
        <dbReference type="ARBA" id="ARBA00013287"/>
    </source>
</evidence>
<evidence type="ECO:0000256" key="2">
    <source>
        <dbReference type="ARBA" id="ARBA00009322"/>
    </source>
</evidence>
<organism evidence="7 8">
    <name type="scientific">Debaryomyces hansenii (strain ATCC 36239 / CBS 767 / BCRC 21394 / JCM 1990 / NBRC 0083 / IGC 2968)</name>
    <name type="common">Yeast</name>
    <name type="synonym">Torulaspora hansenii</name>
    <dbReference type="NCBI Taxonomy" id="284592"/>
    <lineage>
        <taxon>Eukaryota</taxon>
        <taxon>Fungi</taxon>
        <taxon>Dikarya</taxon>
        <taxon>Ascomycota</taxon>
        <taxon>Saccharomycotina</taxon>
        <taxon>Pichiomycetes</taxon>
        <taxon>Debaryomycetaceae</taxon>
        <taxon>Debaryomyces</taxon>
    </lineage>
</organism>
<dbReference type="Gene3D" id="3.60.160.10">
    <property type="entry name" value="Mitochondrial biogenesis AIM24"/>
    <property type="match status" value="1"/>
</dbReference>
<evidence type="ECO:0000313" key="7">
    <source>
        <dbReference type="EMBL" id="CAG90810.1"/>
    </source>
</evidence>
<dbReference type="GeneID" id="2905242"/>
<dbReference type="OMA" id="WIILQDY"/>
<dbReference type="Proteomes" id="UP000000599">
    <property type="component" value="Chromosome G"/>
</dbReference>
<dbReference type="EMBL" id="CR382139">
    <property type="protein sequence ID" value="CAG90810.1"/>
    <property type="molecule type" value="Genomic_DNA"/>
</dbReference>
<proteinExistence type="inferred from homology"/>
<keyword evidence="4" id="KW-0809">Transit peptide</keyword>
<keyword evidence="8" id="KW-1185">Reference proteome</keyword>
<gene>
    <name evidence="7" type="ordered locus">DEHA2G17622g</name>
</gene>
<evidence type="ECO:0000256" key="5">
    <source>
        <dbReference type="ARBA" id="ARBA00023128"/>
    </source>
</evidence>
<protein>
    <recommendedName>
        <fullName evidence="3 6">Altered inheritance of mitochondria protein 24, mitochondrial</fullName>
    </recommendedName>
</protein>
<accession>Q6BHL7</accession>
<dbReference type="eggNOG" id="ENOG502RZF6">
    <property type="taxonomic scope" value="Eukaryota"/>
</dbReference>
<dbReference type="GO" id="GO:0007007">
    <property type="term" value="P:inner mitochondrial membrane organization"/>
    <property type="evidence" value="ECO:0007669"/>
    <property type="project" value="TreeGrafter"/>
</dbReference>
<reference evidence="7 8" key="1">
    <citation type="journal article" date="2004" name="Nature">
        <title>Genome evolution in yeasts.</title>
        <authorList>
            <consortium name="Genolevures"/>
            <person name="Dujon B."/>
            <person name="Sherman D."/>
            <person name="Fischer G."/>
            <person name="Durrens P."/>
            <person name="Casaregola S."/>
            <person name="Lafontaine I."/>
            <person name="de Montigny J."/>
            <person name="Marck C."/>
            <person name="Neuveglise C."/>
            <person name="Talla E."/>
            <person name="Goffard N."/>
            <person name="Frangeul L."/>
            <person name="Aigle M."/>
            <person name="Anthouard V."/>
            <person name="Babour A."/>
            <person name="Barbe V."/>
            <person name="Barnay S."/>
            <person name="Blanchin S."/>
            <person name="Beckerich J.M."/>
            <person name="Beyne E."/>
            <person name="Bleykasten C."/>
            <person name="Boisrame A."/>
            <person name="Boyer J."/>
            <person name="Cattolico L."/>
            <person name="Confanioleri F."/>
            <person name="de Daruvar A."/>
            <person name="Despons L."/>
            <person name="Fabre E."/>
            <person name="Fairhead C."/>
            <person name="Ferry-Dumazet H."/>
            <person name="Groppi A."/>
            <person name="Hantraye F."/>
            <person name="Hennequin C."/>
            <person name="Jauniaux N."/>
            <person name="Joyet P."/>
            <person name="Kachouri R."/>
            <person name="Kerrest A."/>
            <person name="Koszul R."/>
            <person name="Lemaire M."/>
            <person name="Lesur I."/>
            <person name="Ma L."/>
            <person name="Muller H."/>
            <person name="Nicaud J.M."/>
            <person name="Nikolski M."/>
            <person name="Oztas S."/>
            <person name="Ozier-Kalogeropoulos O."/>
            <person name="Pellenz S."/>
            <person name="Potier S."/>
            <person name="Richard G.F."/>
            <person name="Straub M.L."/>
            <person name="Suleau A."/>
            <person name="Swennene D."/>
            <person name="Tekaia F."/>
            <person name="Wesolowski-Louvel M."/>
            <person name="Westhof E."/>
            <person name="Wirth B."/>
            <person name="Zeniou-Meyer M."/>
            <person name="Zivanovic I."/>
            <person name="Bolotin-Fukuhara M."/>
            <person name="Thierry A."/>
            <person name="Bouchier C."/>
            <person name="Caudron B."/>
            <person name="Scarpelli C."/>
            <person name="Gaillardin C."/>
            <person name="Weissenbach J."/>
            <person name="Wincker P."/>
            <person name="Souciet J.L."/>
        </authorList>
    </citation>
    <scope>NUCLEOTIDE SEQUENCE [LARGE SCALE GENOMIC DNA]</scope>
    <source>
        <strain evidence="8">ATCC 36239 / CBS 767 / BCRC 21394 / JCM 1990 / NBRC 0083 / IGC 2968</strain>
    </source>
</reference>
<dbReference type="RefSeq" id="XP_462304.1">
    <property type="nucleotide sequence ID" value="XM_462304.1"/>
</dbReference>
<dbReference type="PANTHER" id="PTHR36959:SF2">
    <property type="entry name" value="ALTERED INHERITANCE OF MITOCHONDRIA PROTEIN 24, MITOCHONDRIAL"/>
    <property type="match status" value="1"/>
</dbReference>
<comment type="subcellular location">
    <subcellularLocation>
        <location evidence="1 6">Mitochondrion</location>
    </subcellularLocation>
</comment>
<dbReference type="InParanoid" id="Q6BHL7"/>
<dbReference type="OrthoDB" id="5295771at2759"/>
<dbReference type="GO" id="GO:0005743">
    <property type="term" value="C:mitochondrial inner membrane"/>
    <property type="evidence" value="ECO:0007669"/>
    <property type="project" value="TreeGrafter"/>
</dbReference>
<sequence length="328" mass="37174">MIPVKSSRATNRSLRRAIGLRSISILSKFKLNSSQDISKELSNDNLPKVTGNGPFIELPSFKPLGNPSDLLNITLPQSSKLSIRNGTIIGINGDLKKLSSVPQILHKTEYQELTSNSSVSLLINGGMNNYSIIEVNSIEDKWTILNDKSIIAWTGFNLQLKPIELLERCNSFQTDGKGIIIVNGEEQLFDITLSPNEQILINPNSLVASNSSISYSTLNRPWTEPLKFSRNFQLPTIFNSYINSFKSFISSRYSRIIISLGIINQMKILRSYYHSFKKLIIYNVINKFYNKPIYFKITGPGRLLLDNNVHLTNRKNFTKKEINDILRN</sequence>